<protein>
    <submittedName>
        <fullName evidence="2">Uncharacterized protein</fullName>
    </submittedName>
</protein>
<comment type="caution">
    <text evidence="2">The sequence shown here is derived from an EMBL/GenBank/DDBJ whole genome shotgun (WGS) entry which is preliminary data.</text>
</comment>
<sequence length="242" mass="27851">MEIALYGRGKALLSLGSPQKPSGVGSKSPPGSPRRLPLPEFDQLTQEEQWELSDLVYTINENLVLLLNKTSEEILPLRLHHQRGRFHQQWSFLWHQQIYLQNILLTMAEAIQSIASRPCIILLFQLQSTATTNEGRQLLLWHQQIYLQNILLTMVEAIQSIASRPCIILLFQLQSTAITNEGRQLYLEIKNCQFCTLLPLRLDLILPPQVICQAQQKARMVWNHFERGFTSNGKKDFIRLLG</sequence>
<reference evidence="3" key="1">
    <citation type="submission" date="2017-03" db="EMBL/GenBank/DDBJ databases">
        <title>Phytopthora megakarya and P. palmivora, two closely related causual agents of cacao black pod achieved similar genome size and gene model numbers by different mechanisms.</title>
        <authorList>
            <person name="Ali S."/>
            <person name="Shao J."/>
            <person name="Larry D.J."/>
            <person name="Kronmiller B."/>
            <person name="Shen D."/>
            <person name="Strem M.D."/>
            <person name="Melnick R.L."/>
            <person name="Guiltinan M.J."/>
            <person name="Tyler B.M."/>
            <person name="Meinhardt L.W."/>
            <person name="Bailey B.A."/>
        </authorList>
    </citation>
    <scope>NUCLEOTIDE SEQUENCE [LARGE SCALE GENOMIC DNA]</scope>
    <source>
        <strain evidence="3">zdho120</strain>
    </source>
</reference>
<feature type="compositionally biased region" description="Low complexity" evidence="1">
    <location>
        <begin position="16"/>
        <end position="36"/>
    </location>
</feature>
<dbReference type="EMBL" id="NBNE01001671">
    <property type="protein sequence ID" value="OWZ13100.1"/>
    <property type="molecule type" value="Genomic_DNA"/>
</dbReference>
<dbReference type="AlphaFoldDB" id="A0A225W8D5"/>
<organism evidence="2 3">
    <name type="scientific">Phytophthora megakarya</name>
    <dbReference type="NCBI Taxonomy" id="4795"/>
    <lineage>
        <taxon>Eukaryota</taxon>
        <taxon>Sar</taxon>
        <taxon>Stramenopiles</taxon>
        <taxon>Oomycota</taxon>
        <taxon>Peronosporomycetes</taxon>
        <taxon>Peronosporales</taxon>
        <taxon>Peronosporaceae</taxon>
        <taxon>Phytophthora</taxon>
    </lineage>
</organism>
<proteinExistence type="predicted"/>
<evidence type="ECO:0000313" key="2">
    <source>
        <dbReference type="EMBL" id="OWZ13100.1"/>
    </source>
</evidence>
<accession>A0A225W8D5</accession>
<evidence type="ECO:0000256" key="1">
    <source>
        <dbReference type="SAM" id="MobiDB-lite"/>
    </source>
</evidence>
<keyword evidence="3" id="KW-1185">Reference proteome</keyword>
<name>A0A225W8D5_9STRA</name>
<dbReference type="Proteomes" id="UP000198211">
    <property type="component" value="Unassembled WGS sequence"/>
</dbReference>
<gene>
    <name evidence="2" type="ORF">PHMEG_00013636</name>
</gene>
<feature type="region of interest" description="Disordered" evidence="1">
    <location>
        <begin position="14"/>
        <end position="36"/>
    </location>
</feature>
<evidence type="ECO:0000313" key="3">
    <source>
        <dbReference type="Proteomes" id="UP000198211"/>
    </source>
</evidence>